<dbReference type="GO" id="GO:0015074">
    <property type="term" value="P:DNA integration"/>
    <property type="evidence" value="ECO:0007669"/>
    <property type="project" value="InterPro"/>
</dbReference>
<dbReference type="AlphaFoldDB" id="A0A9D2SFN6"/>
<reference evidence="6" key="1">
    <citation type="journal article" date="2021" name="PeerJ">
        <title>Extensive microbial diversity within the chicken gut microbiome revealed by metagenomics and culture.</title>
        <authorList>
            <person name="Gilroy R."/>
            <person name="Ravi A."/>
            <person name="Getino M."/>
            <person name="Pursley I."/>
            <person name="Horton D.L."/>
            <person name="Alikhan N.F."/>
            <person name="Baker D."/>
            <person name="Gharbi K."/>
            <person name="Hall N."/>
            <person name="Watson M."/>
            <person name="Adriaenssens E.M."/>
            <person name="Foster-Nyarko E."/>
            <person name="Jarju S."/>
            <person name="Secka A."/>
            <person name="Antonio M."/>
            <person name="Oren A."/>
            <person name="Chaudhuri R.R."/>
            <person name="La Ragione R."/>
            <person name="Hildebrand F."/>
            <person name="Pallen M.J."/>
        </authorList>
    </citation>
    <scope>NUCLEOTIDE SEQUENCE</scope>
    <source>
        <strain evidence="6">CHK185-1770</strain>
    </source>
</reference>
<reference evidence="6" key="2">
    <citation type="submission" date="2021-04" db="EMBL/GenBank/DDBJ databases">
        <authorList>
            <person name="Gilroy R."/>
        </authorList>
    </citation>
    <scope>NUCLEOTIDE SEQUENCE</scope>
    <source>
        <strain evidence="6">CHK185-1770</strain>
    </source>
</reference>
<evidence type="ECO:0000256" key="3">
    <source>
        <dbReference type="PROSITE-ProRule" id="PRU01248"/>
    </source>
</evidence>
<feature type="domain" description="Tyr recombinase" evidence="4">
    <location>
        <begin position="83"/>
        <end position="253"/>
    </location>
</feature>
<proteinExistence type="predicted"/>
<evidence type="ECO:0000259" key="4">
    <source>
        <dbReference type="PROSITE" id="PS51898"/>
    </source>
</evidence>
<evidence type="ECO:0000256" key="1">
    <source>
        <dbReference type="ARBA" id="ARBA00023125"/>
    </source>
</evidence>
<name>A0A9D2SFN6_9FIRM</name>
<dbReference type="GO" id="GO:0003677">
    <property type="term" value="F:DNA binding"/>
    <property type="evidence" value="ECO:0007669"/>
    <property type="project" value="UniProtKB-UniRule"/>
</dbReference>
<evidence type="ECO:0000259" key="5">
    <source>
        <dbReference type="PROSITE" id="PS51900"/>
    </source>
</evidence>
<dbReference type="SUPFAM" id="SSF56349">
    <property type="entry name" value="DNA breaking-rejoining enzymes"/>
    <property type="match status" value="1"/>
</dbReference>
<dbReference type="PROSITE" id="PS51900">
    <property type="entry name" value="CB"/>
    <property type="match status" value="1"/>
</dbReference>
<organism evidence="6 7">
    <name type="scientific">Candidatus Acutalibacter pullicola</name>
    <dbReference type="NCBI Taxonomy" id="2838417"/>
    <lineage>
        <taxon>Bacteria</taxon>
        <taxon>Bacillati</taxon>
        <taxon>Bacillota</taxon>
        <taxon>Clostridia</taxon>
        <taxon>Eubacteriales</taxon>
        <taxon>Acutalibacteraceae</taxon>
        <taxon>Acutalibacter</taxon>
    </lineage>
</organism>
<gene>
    <name evidence="6" type="ORF">H9710_04325</name>
</gene>
<feature type="domain" description="Core-binding (CB)" evidence="5">
    <location>
        <begin position="1"/>
        <end position="67"/>
    </location>
</feature>
<evidence type="ECO:0000313" key="6">
    <source>
        <dbReference type="EMBL" id="HJB97788.1"/>
    </source>
</evidence>
<dbReference type="Proteomes" id="UP000826793">
    <property type="component" value="Unassembled WGS sequence"/>
</dbReference>
<accession>A0A9D2SFN6</accession>
<dbReference type="GO" id="GO:0006310">
    <property type="term" value="P:DNA recombination"/>
    <property type="evidence" value="ECO:0007669"/>
    <property type="project" value="UniProtKB-KW"/>
</dbReference>
<dbReference type="EMBL" id="DWXG01000035">
    <property type="protein sequence ID" value="HJB97788.1"/>
    <property type="molecule type" value="Genomic_DNA"/>
</dbReference>
<dbReference type="Gene3D" id="1.10.150.130">
    <property type="match status" value="1"/>
</dbReference>
<dbReference type="InterPro" id="IPR002104">
    <property type="entry name" value="Integrase_catalytic"/>
</dbReference>
<dbReference type="InterPro" id="IPR044068">
    <property type="entry name" value="CB"/>
</dbReference>
<comment type="caution">
    <text evidence="6">The sequence shown here is derived from an EMBL/GenBank/DDBJ whole genome shotgun (WGS) entry which is preliminary data.</text>
</comment>
<evidence type="ECO:0000256" key="2">
    <source>
        <dbReference type="ARBA" id="ARBA00023172"/>
    </source>
</evidence>
<dbReference type="InterPro" id="IPR010998">
    <property type="entry name" value="Integrase_recombinase_N"/>
</dbReference>
<keyword evidence="1 3" id="KW-0238">DNA-binding</keyword>
<dbReference type="PROSITE" id="PS51898">
    <property type="entry name" value="TYR_RECOMBINASE"/>
    <property type="match status" value="1"/>
</dbReference>
<protein>
    <recommendedName>
        <fullName evidence="8">Integrase</fullName>
    </recommendedName>
</protein>
<dbReference type="Gene3D" id="1.10.443.10">
    <property type="entry name" value="Intergrase catalytic core"/>
    <property type="match status" value="1"/>
</dbReference>
<sequence>MESRDRRKGTLDNYHRCLEDFLAWLPEGKEIFRERVYAYQEHLAERYTPGTVNMKMTTVNGLLDFLDLRECQVAAKLQVDKDEVKPELTRSEYLRMLAAAKANRDGRLYLLIKLFATTGIGVQEIVNVTVEAVQTGSVVTFPNRNRQEICIPPCVQGEILSYAKENGIQSGPVFLTRQGTPLGRTSISNMVPRISKDARVEESKCTPRCLQKLYEDTQKNIRANVAVMLQMTYDRMLEQEQVIYGWEDVQQRV</sequence>
<dbReference type="InterPro" id="IPR013762">
    <property type="entry name" value="Integrase-like_cat_sf"/>
</dbReference>
<dbReference type="InterPro" id="IPR011010">
    <property type="entry name" value="DNA_brk_join_enz"/>
</dbReference>
<evidence type="ECO:0000313" key="7">
    <source>
        <dbReference type="Proteomes" id="UP000826793"/>
    </source>
</evidence>
<evidence type="ECO:0008006" key="8">
    <source>
        <dbReference type="Google" id="ProtNLM"/>
    </source>
</evidence>
<keyword evidence="2" id="KW-0233">DNA recombination</keyword>